<dbReference type="Proteomes" id="UP000013063">
    <property type="component" value="Unassembled WGS sequence"/>
</dbReference>
<sequence precursor="true">MTRRDPWTSLAFDTWALGIEASSVIGLRMLKLAAGGAEAQSEAQLMIGEKVAAGMALPMLAMTGQLGASPPAIAKGALKHLRRKVRANRRRLTRL</sequence>
<name>R0CYA8_CAUVI</name>
<dbReference type="EMBL" id="APMP01000019">
    <property type="protein sequence ID" value="ENZ81265.1"/>
    <property type="molecule type" value="Genomic_DNA"/>
</dbReference>
<evidence type="ECO:0000313" key="1">
    <source>
        <dbReference type="EMBL" id="ENZ81265.1"/>
    </source>
</evidence>
<accession>R0CYA8</accession>
<dbReference type="AlphaFoldDB" id="R0CYA8"/>
<evidence type="ECO:0000313" key="2">
    <source>
        <dbReference type="Proteomes" id="UP000013063"/>
    </source>
</evidence>
<dbReference type="STRING" id="1292034.OR37_02823"/>
<organism evidence="1 2">
    <name type="scientific">Caulobacter vibrioides OR37</name>
    <dbReference type="NCBI Taxonomy" id="1292034"/>
    <lineage>
        <taxon>Bacteria</taxon>
        <taxon>Pseudomonadati</taxon>
        <taxon>Pseudomonadota</taxon>
        <taxon>Alphaproteobacteria</taxon>
        <taxon>Caulobacterales</taxon>
        <taxon>Caulobacteraceae</taxon>
        <taxon>Caulobacter</taxon>
    </lineage>
</organism>
<dbReference type="eggNOG" id="ENOG5033C2T">
    <property type="taxonomic scope" value="Bacteria"/>
</dbReference>
<reference evidence="1 2" key="1">
    <citation type="journal article" date="2013" name="Genome Announc.">
        <title>Draft Genome Sequence for Caulobacter sp. Strain OR37, a Bacterium Tolerant to Heavy Metals.</title>
        <authorList>
            <person name="Utturkar S.M."/>
            <person name="Bollmann A."/>
            <person name="Brzoska R.M."/>
            <person name="Klingeman D.M."/>
            <person name="Epstein S.E."/>
            <person name="Palumbo A.V."/>
            <person name="Brown S.D."/>
        </authorList>
    </citation>
    <scope>NUCLEOTIDE SEQUENCE [LARGE SCALE GENOMIC DNA]</scope>
    <source>
        <strain evidence="1 2">OR37</strain>
    </source>
</reference>
<protein>
    <submittedName>
        <fullName evidence="1">Uncharacterized protein</fullName>
    </submittedName>
</protein>
<dbReference type="OrthoDB" id="7432973at2"/>
<keyword evidence="2" id="KW-1185">Reference proteome</keyword>
<dbReference type="PATRIC" id="fig|1292034.3.peg.2803"/>
<proteinExistence type="predicted"/>
<dbReference type="RefSeq" id="WP_004621136.1">
    <property type="nucleotide sequence ID" value="NZ_APMP01000019.1"/>
</dbReference>
<gene>
    <name evidence="1" type="ORF">OR37_02823</name>
</gene>
<comment type="caution">
    <text evidence="1">The sequence shown here is derived from an EMBL/GenBank/DDBJ whole genome shotgun (WGS) entry which is preliminary data.</text>
</comment>